<evidence type="ECO:0000256" key="2">
    <source>
        <dbReference type="ARBA" id="ARBA00022692"/>
    </source>
</evidence>
<evidence type="ECO:0000259" key="6">
    <source>
        <dbReference type="Pfam" id="PF04335"/>
    </source>
</evidence>
<dbReference type="RefSeq" id="WP_248345814.1">
    <property type="nucleotide sequence ID" value="NZ_AP025592.1"/>
</dbReference>
<sequence>MKATDLERYLEESRGLERDYLDELVRSRRAAWRVAAGASVLVLAAVGALVALLPLKRVEAFVLRVDNATGAVDLVTTLRDGKASYGEVVDRYFLNKYVLARESYDYPTLQTAYDTTALLSNSDVQREYAALFDGPKARDKVLSNRVRIFPQVRSITPGTTTDTAVVRFVARTTRSDGAPPAEESLVATVGFRYAAGPMREQDRLVNPLGFQVTSYRVDPEIPGGG</sequence>
<evidence type="ECO:0000256" key="4">
    <source>
        <dbReference type="ARBA" id="ARBA00023136"/>
    </source>
</evidence>
<dbReference type="InterPro" id="IPR032710">
    <property type="entry name" value="NTF2-like_dom_sf"/>
</dbReference>
<evidence type="ECO:0000256" key="3">
    <source>
        <dbReference type="ARBA" id="ARBA00022989"/>
    </source>
</evidence>
<dbReference type="InterPro" id="IPR007430">
    <property type="entry name" value="VirB8"/>
</dbReference>
<dbReference type="CDD" id="cd16424">
    <property type="entry name" value="VirB8"/>
    <property type="match status" value="1"/>
</dbReference>
<dbReference type="PIRSF" id="PIRSF003299">
    <property type="entry name" value="VirB8_PtlE"/>
    <property type="match status" value="1"/>
</dbReference>
<keyword evidence="4 5" id="KW-0472">Membrane</keyword>
<dbReference type="Gene3D" id="3.10.450.230">
    <property type="entry name" value="VirB8 protein"/>
    <property type="match status" value="1"/>
</dbReference>
<dbReference type="EMBL" id="AP025592">
    <property type="protein sequence ID" value="BDG08631.1"/>
    <property type="molecule type" value="Genomic_DNA"/>
</dbReference>
<feature type="domain" description="Bacterial virulence protein VirB8" evidence="6">
    <location>
        <begin position="17"/>
        <end position="220"/>
    </location>
</feature>
<keyword evidence="3 5" id="KW-1133">Transmembrane helix</keyword>
<dbReference type="InterPro" id="IPR026264">
    <property type="entry name" value="VirB8/PtlE"/>
</dbReference>
<accession>A0ABM7X9Z1</accession>
<reference evidence="8" key="1">
    <citation type="journal article" date="2022" name="Int. J. Syst. Evol. Microbiol.">
        <title>Anaeromyxobacter oryzae sp. nov., Anaeromyxobacter diazotrophicus sp. nov. and Anaeromyxobacter paludicola sp. nov., isolated from paddy soils.</title>
        <authorList>
            <person name="Itoh H."/>
            <person name="Xu Z."/>
            <person name="Mise K."/>
            <person name="Masuda Y."/>
            <person name="Ushijima N."/>
            <person name="Hayakawa C."/>
            <person name="Shiratori Y."/>
            <person name="Senoo K."/>
        </authorList>
    </citation>
    <scope>NUCLEOTIDE SEQUENCE [LARGE SCALE GENOMIC DNA]</scope>
    <source>
        <strain evidence="8">Red630</strain>
    </source>
</reference>
<feature type="transmembrane region" description="Helical" evidence="5">
    <location>
        <begin position="30"/>
        <end position="55"/>
    </location>
</feature>
<dbReference type="Proteomes" id="UP001162734">
    <property type="component" value="Chromosome"/>
</dbReference>
<proteinExistence type="predicted"/>
<evidence type="ECO:0000256" key="1">
    <source>
        <dbReference type="ARBA" id="ARBA00004167"/>
    </source>
</evidence>
<evidence type="ECO:0000313" key="7">
    <source>
        <dbReference type="EMBL" id="BDG08631.1"/>
    </source>
</evidence>
<comment type="subcellular location">
    <subcellularLocation>
        <location evidence="1">Membrane</location>
        <topology evidence="1">Single-pass membrane protein</topology>
    </subcellularLocation>
</comment>
<keyword evidence="8" id="KW-1185">Reference proteome</keyword>
<name>A0ABM7X9Z1_9BACT</name>
<dbReference type="SUPFAM" id="SSF54427">
    <property type="entry name" value="NTF2-like"/>
    <property type="match status" value="1"/>
</dbReference>
<evidence type="ECO:0000313" key="8">
    <source>
        <dbReference type="Proteomes" id="UP001162734"/>
    </source>
</evidence>
<keyword evidence="2 5" id="KW-0812">Transmembrane</keyword>
<organism evidence="7 8">
    <name type="scientific">Anaeromyxobacter paludicola</name>
    <dbReference type="NCBI Taxonomy" id="2918171"/>
    <lineage>
        <taxon>Bacteria</taxon>
        <taxon>Pseudomonadati</taxon>
        <taxon>Myxococcota</taxon>
        <taxon>Myxococcia</taxon>
        <taxon>Myxococcales</taxon>
        <taxon>Cystobacterineae</taxon>
        <taxon>Anaeromyxobacteraceae</taxon>
        <taxon>Anaeromyxobacter</taxon>
    </lineage>
</organism>
<gene>
    <name evidence="7" type="primary">virB8</name>
    <name evidence="7" type="ORF">AMPC_17440</name>
</gene>
<protein>
    <submittedName>
        <fullName evidence="7">Conjugal transfer protein TraJ</fullName>
    </submittedName>
</protein>
<dbReference type="Pfam" id="PF04335">
    <property type="entry name" value="VirB8"/>
    <property type="match status" value="1"/>
</dbReference>
<evidence type="ECO:0000256" key="5">
    <source>
        <dbReference type="SAM" id="Phobius"/>
    </source>
</evidence>